<dbReference type="Pfam" id="PF14529">
    <property type="entry name" value="Exo_endo_phos_2"/>
    <property type="match status" value="1"/>
</dbReference>
<sequence>MVGMSELKKPRRANLRVSGNRLEPGVVLSRLSHRNPDLLSSRRRSIPLKLGCHANTHQTVWGSSDTNGRGDALLQYLVTTSLYIMNRGREPTFYNSVRGEVIDLTMCTSGTKGWVGSWRVSNEPSLSHHRYIQFEWKKRCLKTRAFRNSRKTDWAYFRKNLRNELQFFKPSFGTTDELDHI</sequence>
<name>A0A232FLC9_9HYME</name>
<comment type="caution">
    <text evidence="2">The sequence shown here is derived from an EMBL/GenBank/DDBJ whole genome shotgun (WGS) entry which is preliminary data.</text>
</comment>
<gene>
    <name evidence="2" type="ORF">TSAR_000800</name>
</gene>
<proteinExistence type="predicted"/>
<protein>
    <recommendedName>
        <fullName evidence="1">Endonuclease/exonuclease/phosphatase domain-containing protein</fullName>
    </recommendedName>
</protein>
<dbReference type="InterPro" id="IPR005135">
    <property type="entry name" value="Endo/exonuclease/phosphatase"/>
</dbReference>
<dbReference type="InterPro" id="IPR036691">
    <property type="entry name" value="Endo/exonu/phosph_ase_sf"/>
</dbReference>
<dbReference type="Gene3D" id="3.60.10.10">
    <property type="entry name" value="Endonuclease/exonuclease/phosphatase"/>
    <property type="match status" value="1"/>
</dbReference>
<dbReference type="Proteomes" id="UP000215335">
    <property type="component" value="Unassembled WGS sequence"/>
</dbReference>
<keyword evidence="3" id="KW-1185">Reference proteome</keyword>
<accession>A0A232FLC9</accession>
<dbReference type="SUPFAM" id="SSF56219">
    <property type="entry name" value="DNase I-like"/>
    <property type="match status" value="1"/>
</dbReference>
<evidence type="ECO:0000313" key="3">
    <source>
        <dbReference type="Proteomes" id="UP000215335"/>
    </source>
</evidence>
<evidence type="ECO:0000313" key="2">
    <source>
        <dbReference type="EMBL" id="OXU31462.1"/>
    </source>
</evidence>
<evidence type="ECO:0000259" key="1">
    <source>
        <dbReference type="Pfam" id="PF14529"/>
    </source>
</evidence>
<dbReference type="GO" id="GO:0003824">
    <property type="term" value="F:catalytic activity"/>
    <property type="evidence" value="ECO:0007669"/>
    <property type="project" value="InterPro"/>
</dbReference>
<organism evidence="2 3">
    <name type="scientific">Trichomalopsis sarcophagae</name>
    <dbReference type="NCBI Taxonomy" id="543379"/>
    <lineage>
        <taxon>Eukaryota</taxon>
        <taxon>Metazoa</taxon>
        <taxon>Ecdysozoa</taxon>
        <taxon>Arthropoda</taxon>
        <taxon>Hexapoda</taxon>
        <taxon>Insecta</taxon>
        <taxon>Pterygota</taxon>
        <taxon>Neoptera</taxon>
        <taxon>Endopterygota</taxon>
        <taxon>Hymenoptera</taxon>
        <taxon>Apocrita</taxon>
        <taxon>Proctotrupomorpha</taxon>
        <taxon>Chalcidoidea</taxon>
        <taxon>Pteromalidae</taxon>
        <taxon>Pteromalinae</taxon>
        <taxon>Trichomalopsis</taxon>
    </lineage>
</organism>
<feature type="domain" description="Endonuclease/exonuclease/phosphatase" evidence="1">
    <location>
        <begin position="47"/>
        <end position="132"/>
    </location>
</feature>
<dbReference type="STRING" id="543379.A0A232FLC9"/>
<dbReference type="AlphaFoldDB" id="A0A232FLC9"/>
<reference evidence="2 3" key="1">
    <citation type="journal article" date="2017" name="Curr. Biol.">
        <title>The Evolution of Venom by Co-option of Single-Copy Genes.</title>
        <authorList>
            <person name="Martinson E.O."/>
            <person name="Mrinalini"/>
            <person name="Kelkar Y.D."/>
            <person name="Chang C.H."/>
            <person name="Werren J.H."/>
        </authorList>
    </citation>
    <scope>NUCLEOTIDE SEQUENCE [LARGE SCALE GENOMIC DNA]</scope>
    <source>
        <strain evidence="2 3">Alberta</strain>
        <tissue evidence="2">Whole body</tissue>
    </source>
</reference>
<dbReference type="EMBL" id="NNAY01000056">
    <property type="protein sequence ID" value="OXU31462.1"/>
    <property type="molecule type" value="Genomic_DNA"/>
</dbReference>